<dbReference type="PRINTS" id="PR00793">
    <property type="entry name" value="PROAMNOPTASE"/>
</dbReference>
<dbReference type="InterPro" id="IPR050471">
    <property type="entry name" value="AB_hydrolase"/>
</dbReference>
<dbReference type="InterPro" id="IPR000073">
    <property type="entry name" value="AB_hydrolase_1"/>
</dbReference>
<organism evidence="4 5">
    <name type="scientific">Galerina marginata (strain CBS 339.88)</name>
    <dbReference type="NCBI Taxonomy" id="685588"/>
    <lineage>
        <taxon>Eukaryota</taxon>
        <taxon>Fungi</taxon>
        <taxon>Dikarya</taxon>
        <taxon>Basidiomycota</taxon>
        <taxon>Agaricomycotina</taxon>
        <taxon>Agaricomycetes</taxon>
        <taxon>Agaricomycetidae</taxon>
        <taxon>Agaricales</taxon>
        <taxon>Agaricineae</taxon>
        <taxon>Strophariaceae</taxon>
        <taxon>Galerina</taxon>
    </lineage>
</organism>
<comment type="similarity">
    <text evidence="1">Belongs to the peptidase S33 family.</text>
</comment>
<dbReference type="PANTHER" id="PTHR43433:SF5">
    <property type="entry name" value="AB HYDROLASE-1 DOMAIN-CONTAINING PROTEIN"/>
    <property type="match status" value="1"/>
</dbReference>
<dbReference type="HOGENOM" id="CLU_020336_15_1_1"/>
<proteinExistence type="inferred from homology"/>
<dbReference type="GO" id="GO:0008233">
    <property type="term" value="F:peptidase activity"/>
    <property type="evidence" value="ECO:0007669"/>
    <property type="project" value="InterPro"/>
</dbReference>
<dbReference type="Pfam" id="PF00561">
    <property type="entry name" value="Abhydrolase_1"/>
    <property type="match status" value="1"/>
</dbReference>
<dbReference type="SUPFAM" id="SSF53474">
    <property type="entry name" value="alpha/beta-Hydrolases"/>
    <property type="match status" value="1"/>
</dbReference>
<dbReference type="Proteomes" id="UP000027222">
    <property type="component" value="Unassembled WGS sequence"/>
</dbReference>
<dbReference type="Gene3D" id="3.40.50.1820">
    <property type="entry name" value="alpha/beta hydrolase"/>
    <property type="match status" value="1"/>
</dbReference>
<evidence type="ECO:0000256" key="2">
    <source>
        <dbReference type="ARBA" id="ARBA00022801"/>
    </source>
</evidence>
<dbReference type="InterPro" id="IPR029058">
    <property type="entry name" value="AB_hydrolase_fold"/>
</dbReference>
<reference evidence="5" key="1">
    <citation type="journal article" date="2014" name="Proc. Natl. Acad. Sci. U.S.A.">
        <title>Extensive sampling of basidiomycete genomes demonstrates inadequacy of the white-rot/brown-rot paradigm for wood decay fungi.</title>
        <authorList>
            <person name="Riley R."/>
            <person name="Salamov A.A."/>
            <person name="Brown D.W."/>
            <person name="Nagy L.G."/>
            <person name="Floudas D."/>
            <person name="Held B.W."/>
            <person name="Levasseur A."/>
            <person name="Lombard V."/>
            <person name="Morin E."/>
            <person name="Otillar R."/>
            <person name="Lindquist E.A."/>
            <person name="Sun H."/>
            <person name="LaButti K.M."/>
            <person name="Schmutz J."/>
            <person name="Jabbour D."/>
            <person name="Luo H."/>
            <person name="Baker S.E."/>
            <person name="Pisabarro A.G."/>
            <person name="Walton J.D."/>
            <person name="Blanchette R.A."/>
            <person name="Henrissat B."/>
            <person name="Martin F."/>
            <person name="Cullen D."/>
            <person name="Hibbett D.S."/>
            <person name="Grigoriev I.V."/>
        </authorList>
    </citation>
    <scope>NUCLEOTIDE SEQUENCE [LARGE SCALE GENOMIC DNA]</scope>
    <source>
        <strain evidence="5">CBS 339.88</strain>
    </source>
</reference>
<dbReference type="OrthoDB" id="190201at2759"/>
<feature type="domain" description="AB hydrolase-1" evidence="3">
    <location>
        <begin position="38"/>
        <end position="161"/>
    </location>
</feature>
<dbReference type="PANTHER" id="PTHR43433">
    <property type="entry name" value="HYDROLASE, ALPHA/BETA FOLD FAMILY PROTEIN"/>
    <property type="match status" value="1"/>
</dbReference>
<evidence type="ECO:0000256" key="1">
    <source>
        <dbReference type="ARBA" id="ARBA00010088"/>
    </source>
</evidence>
<dbReference type="EMBL" id="KL142401">
    <property type="protein sequence ID" value="KDR69679.1"/>
    <property type="molecule type" value="Genomic_DNA"/>
</dbReference>
<dbReference type="GO" id="GO:0006508">
    <property type="term" value="P:proteolysis"/>
    <property type="evidence" value="ECO:0007669"/>
    <property type="project" value="InterPro"/>
</dbReference>
<evidence type="ECO:0000259" key="3">
    <source>
        <dbReference type="Pfam" id="PF00561"/>
    </source>
</evidence>
<keyword evidence="2" id="KW-0378">Hydrolase</keyword>
<evidence type="ECO:0000313" key="4">
    <source>
        <dbReference type="EMBL" id="KDR69679.1"/>
    </source>
</evidence>
<evidence type="ECO:0000313" key="5">
    <source>
        <dbReference type="Proteomes" id="UP000027222"/>
    </source>
</evidence>
<protein>
    <recommendedName>
        <fullName evidence="3">AB hydrolase-1 domain-containing protein</fullName>
    </recommendedName>
</protein>
<dbReference type="InterPro" id="IPR005945">
    <property type="entry name" value="Pro_imino_pep"/>
</dbReference>
<dbReference type="InterPro" id="IPR002410">
    <property type="entry name" value="Peptidase_S33"/>
</dbReference>
<accession>A0A067SPQ4</accession>
<dbReference type="AlphaFoldDB" id="A0A067SPQ4"/>
<gene>
    <name evidence="4" type="ORF">GALMADRAFT_77364</name>
</gene>
<name>A0A067SPQ4_GALM3</name>
<sequence>MSSEIVPETIGTATFIVDSKSYQTWYKVIGDLKSGQTPLVTLHGGPGAGHQYQLRFCLSRIPIICYDQLGNGKSTHIPDAPKEFWTPELFMDELENLVLHLGISNNYDLVGHSWGGMLGGNIAAARQPKGLRRLIINSSPASMDLLIRGINTLLEKFPPDFVAMLHKHEAEGTTDSKEYQDGMWVFLKKHVCTLDPWPEPVMTSFQALETDPTVYHTMLGPSEFCIIGSLKDWNIIDIMHKIRCETLLISAPEDEVQEVALLPWFLNVPKIKWVELANSTHLALYEEEARYVPKFGKMESNNSNLGAQQIYQGHYKLLDRLMKR</sequence>
<dbReference type="PIRSF" id="PIRSF005539">
    <property type="entry name" value="Pept_S33_TRI_F1"/>
    <property type="match status" value="1"/>
</dbReference>
<keyword evidence="5" id="KW-1185">Reference proteome</keyword>
<dbReference type="NCBIfam" id="TIGR01250">
    <property type="entry name" value="pro_imino_pep_2"/>
    <property type="match status" value="1"/>
</dbReference>